<proteinExistence type="predicted"/>
<sequence length="105" mass="12397">MFYNIPKMLDIVVNVTMFYDRIVEYMATSRNCSQIEPEIILEYANSTSLKLNERAEKVEIKQLDGVKFTNFQIANIYNPKVRFSFSIVEEKVFSNFDVKIRIVKE</sequence>
<name>A0ACB0YQQ3_MELEN</name>
<protein>
    <submittedName>
        <fullName evidence="1">Uncharacterized protein</fullName>
    </submittedName>
</protein>
<keyword evidence="2" id="KW-1185">Reference proteome</keyword>
<evidence type="ECO:0000313" key="1">
    <source>
        <dbReference type="EMBL" id="CAK5057114.1"/>
    </source>
</evidence>
<evidence type="ECO:0000313" key="2">
    <source>
        <dbReference type="Proteomes" id="UP001497535"/>
    </source>
</evidence>
<organism evidence="1 2">
    <name type="scientific">Meloidogyne enterolobii</name>
    <name type="common">Root-knot nematode worm</name>
    <name type="synonym">Meloidogyne mayaguensis</name>
    <dbReference type="NCBI Taxonomy" id="390850"/>
    <lineage>
        <taxon>Eukaryota</taxon>
        <taxon>Metazoa</taxon>
        <taxon>Ecdysozoa</taxon>
        <taxon>Nematoda</taxon>
        <taxon>Chromadorea</taxon>
        <taxon>Rhabditida</taxon>
        <taxon>Tylenchina</taxon>
        <taxon>Tylenchomorpha</taxon>
        <taxon>Tylenchoidea</taxon>
        <taxon>Meloidogynidae</taxon>
        <taxon>Meloidogyninae</taxon>
        <taxon>Meloidogyne</taxon>
    </lineage>
</organism>
<reference evidence="1" key="1">
    <citation type="submission" date="2023-11" db="EMBL/GenBank/DDBJ databases">
        <authorList>
            <person name="Poullet M."/>
        </authorList>
    </citation>
    <scope>NUCLEOTIDE SEQUENCE</scope>
    <source>
        <strain evidence="1">E1834</strain>
    </source>
</reference>
<comment type="caution">
    <text evidence="1">The sequence shown here is derived from an EMBL/GenBank/DDBJ whole genome shotgun (WGS) entry which is preliminary data.</text>
</comment>
<dbReference type="EMBL" id="CAVMJV010000016">
    <property type="protein sequence ID" value="CAK5057114.1"/>
    <property type="molecule type" value="Genomic_DNA"/>
</dbReference>
<accession>A0ACB0YQQ3</accession>
<gene>
    <name evidence="1" type="ORF">MENTE1834_LOCUS15100</name>
</gene>
<dbReference type="Proteomes" id="UP001497535">
    <property type="component" value="Unassembled WGS sequence"/>
</dbReference>